<evidence type="ECO:0000313" key="2">
    <source>
        <dbReference type="Proteomes" id="UP001142489"/>
    </source>
</evidence>
<gene>
    <name evidence="1" type="ORF">JRQ81_001027</name>
</gene>
<dbReference type="EMBL" id="JAPFRF010000001">
    <property type="protein sequence ID" value="KAJ7345077.1"/>
    <property type="molecule type" value="Genomic_DNA"/>
</dbReference>
<evidence type="ECO:0000313" key="1">
    <source>
        <dbReference type="EMBL" id="KAJ7345077.1"/>
    </source>
</evidence>
<keyword evidence="2" id="KW-1185">Reference proteome</keyword>
<accession>A0A9Q1B808</accession>
<proteinExistence type="predicted"/>
<reference evidence="1" key="1">
    <citation type="journal article" date="2023" name="DNA Res.">
        <title>Chromosome-level genome assembly of Phrynocephalus forsythii using third-generation DNA sequencing and Hi-C analysis.</title>
        <authorList>
            <person name="Qi Y."/>
            <person name="Zhao W."/>
            <person name="Zhao Y."/>
            <person name="Niu C."/>
            <person name="Cao S."/>
            <person name="Zhang Y."/>
        </authorList>
    </citation>
    <scope>NUCLEOTIDE SEQUENCE</scope>
    <source>
        <tissue evidence="1">Muscle</tissue>
    </source>
</reference>
<comment type="caution">
    <text evidence="1">The sequence shown here is derived from an EMBL/GenBank/DDBJ whole genome shotgun (WGS) entry which is preliminary data.</text>
</comment>
<protein>
    <submittedName>
        <fullName evidence="1">Uncharacterized protein</fullName>
    </submittedName>
</protein>
<dbReference type="Proteomes" id="UP001142489">
    <property type="component" value="Unassembled WGS sequence"/>
</dbReference>
<feature type="non-terminal residue" evidence="1">
    <location>
        <position position="1"/>
    </location>
</feature>
<dbReference type="AlphaFoldDB" id="A0A9Q1B808"/>
<sequence>PWRTAEINAWLLYDEGFRMKAALKRNLDWGEQHIGLWLRYMTPVQPATGDQFD</sequence>
<organism evidence="1 2">
    <name type="scientific">Phrynocephalus forsythii</name>
    <dbReference type="NCBI Taxonomy" id="171643"/>
    <lineage>
        <taxon>Eukaryota</taxon>
        <taxon>Metazoa</taxon>
        <taxon>Chordata</taxon>
        <taxon>Craniata</taxon>
        <taxon>Vertebrata</taxon>
        <taxon>Euteleostomi</taxon>
        <taxon>Lepidosauria</taxon>
        <taxon>Squamata</taxon>
        <taxon>Bifurcata</taxon>
        <taxon>Unidentata</taxon>
        <taxon>Episquamata</taxon>
        <taxon>Toxicofera</taxon>
        <taxon>Iguania</taxon>
        <taxon>Acrodonta</taxon>
        <taxon>Agamidae</taxon>
        <taxon>Agaminae</taxon>
        <taxon>Phrynocephalus</taxon>
    </lineage>
</organism>
<name>A0A9Q1B808_9SAUR</name>
<feature type="non-terminal residue" evidence="1">
    <location>
        <position position="53"/>
    </location>
</feature>